<dbReference type="EMBL" id="BK015085">
    <property type="protein sequence ID" value="DAD90407.1"/>
    <property type="molecule type" value="Genomic_DNA"/>
</dbReference>
<organism evidence="1">
    <name type="scientific">Myoviridae sp. ctdsp2</name>
    <dbReference type="NCBI Taxonomy" id="2826672"/>
    <lineage>
        <taxon>Viruses</taxon>
        <taxon>Duplodnaviria</taxon>
        <taxon>Heunggongvirae</taxon>
        <taxon>Uroviricota</taxon>
        <taxon>Caudoviricetes</taxon>
    </lineage>
</organism>
<proteinExistence type="predicted"/>
<evidence type="ECO:0000313" key="1">
    <source>
        <dbReference type="EMBL" id="DAD90407.1"/>
    </source>
</evidence>
<sequence length="109" mass="12936">MSQSMPSFWDSPFFVPEPDNWHLTEDAPEELKKEFTEYMKDEKGIKVRQLFSEVDFPPTMTQFFDLDSDELLDEKIRVLTALKDGKQIADIPNFYDILELYPKNGEHWD</sequence>
<accession>A0A8S5N7R4</accession>
<name>A0A8S5N7R4_9CAUD</name>
<protein>
    <submittedName>
        <fullName evidence="1">Uncharacterized protein</fullName>
    </submittedName>
</protein>
<reference evidence="1" key="1">
    <citation type="journal article" date="2021" name="Proc. Natl. Acad. Sci. U.S.A.">
        <title>A Catalog of Tens of Thousands of Viruses from Human Metagenomes Reveals Hidden Associations with Chronic Diseases.</title>
        <authorList>
            <person name="Tisza M.J."/>
            <person name="Buck C.B."/>
        </authorList>
    </citation>
    <scope>NUCLEOTIDE SEQUENCE</scope>
    <source>
        <strain evidence="1">Ctdsp2</strain>
    </source>
</reference>